<reference evidence="4" key="1">
    <citation type="journal article" date="2019" name="Int. J. Syst. Evol. Microbiol.">
        <title>The Global Catalogue of Microorganisms (GCM) 10K type strain sequencing project: providing services to taxonomists for standard genome sequencing and annotation.</title>
        <authorList>
            <consortium name="The Broad Institute Genomics Platform"/>
            <consortium name="The Broad Institute Genome Sequencing Center for Infectious Disease"/>
            <person name="Wu L."/>
            <person name="Ma J."/>
        </authorList>
    </citation>
    <scope>NUCLEOTIDE SEQUENCE [LARGE SCALE GENOMIC DNA]</scope>
    <source>
        <strain evidence="4">CGMCC 4.1799</strain>
    </source>
</reference>
<dbReference type="EMBL" id="JBHSNL010000001">
    <property type="protein sequence ID" value="MFC5543912.1"/>
    <property type="molecule type" value="Genomic_DNA"/>
</dbReference>
<name>A0ABW0RGL5_9GAMM</name>
<evidence type="ECO:0000313" key="4">
    <source>
        <dbReference type="Proteomes" id="UP001596055"/>
    </source>
</evidence>
<dbReference type="Pfam" id="PF07238">
    <property type="entry name" value="PilZ"/>
    <property type="match status" value="1"/>
</dbReference>
<sequence>MTDLDYQFGRNQDVSDDRDNRSDYRLTARARAVLELEAVMPEEGDGEGDGRQLTCNIRDISASGLCLSVSEPVSIGALLPVTVTLSSVGEPFRLTVEVIWCRPNDGAFLVGMHIVESDETAYVEWVDAVARAMAEE</sequence>
<accession>A0ABW0RGL5</accession>
<evidence type="ECO:0000313" key="3">
    <source>
        <dbReference type="EMBL" id="MFC5543912.1"/>
    </source>
</evidence>
<protein>
    <submittedName>
        <fullName evidence="3">PilZ domain-containing protein</fullName>
    </submittedName>
</protein>
<dbReference type="Gene3D" id="2.40.10.220">
    <property type="entry name" value="predicted glycosyltransferase like domains"/>
    <property type="match status" value="1"/>
</dbReference>
<organism evidence="3 4">
    <name type="scientific">Marinobacter koreensis</name>
    <dbReference type="NCBI Taxonomy" id="335974"/>
    <lineage>
        <taxon>Bacteria</taxon>
        <taxon>Pseudomonadati</taxon>
        <taxon>Pseudomonadota</taxon>
        <taxon>Gammaproteobacteria</taxon>
        <taxon>Pseudomonadales</taxon>
        <taxon>Marinobacteraceae</taxon>
        <taxon>Marinobacter</taxon>
    </lineage>
</organism>
<dbReference type="InterPro" id="IPR009875">
    <property type="entry name" value="PilZ_domain"/>
</dbReference>
<proteinExistence type="predicted"/>
<feature type="region of interest" description="Disordered" evidence="1">
    <location>
        <begin position="1"/>
        <end position="21"/>
    </location>
</feature>
<comment type="caution">
    <text evidence="3">The sequence shown here is derived from an EMBL/GenBank/DDBJ whole genome shotgun (WGS) entry which is preliminary data.</text>
</comment>
<evidence type="ECO:0000259" key="2">
    <source>
        <dbReference type="Pfam" id="PF07238"/>
    </source>
</evidence>
<dbReference type="SUPFAM" id="SSF141371">
    <property type="entry name" value="PilZ domain-like"/>
    <property type="match status" value="1"/>
</dbReference>
<feature type="domain" description="PilZ" evidence="2">
    <location>
        <begin position="47"/>
        <end position="121"/>
    </location>
</feature>
<dbReference type="Proteomes" id="UP001596055">
    <property type="component" value="Unassembled WGS sequence"/>
</dbReference>
<dbReference type="RefSeq" id="WP_248158046.1">
    <property type="nucleotide sequence ID" value="NZ_JAKZAJ010000003.1"/>
</dbReference>
<keyword evidence="4" id="KW-1185">Reference proteome</keyword>
<evidence type="ECO:0000256" key="1">
    <source>
        <dbReference type="SAM" id="MobiDB-lite"/>
    </source>
</evidence>
<gene>
    <name evidence="3" type="ORF">ACFPQA_02500</name>
</gene>